<dbReference type="EMBL" id="CP113865">
    <property type="protein sequence ID" value="WAM34452.1"/>
    <property type="molecule type" value="Genomic_DNA"/>
</dbReference>
<reference evidence="1" key="1">
    <citation type="submission" date="2022-12" db="EMBL/GenBank/DDBJ databases">
        <authorList>
            <person name="Bing R.G."/>
            <person name="Willard D.J."/>
            <person name="Manesh M.J.H."/>
            <person name="Laemthong T."/>
            <person name="Crosby J.R."/>
            <person name="Kelly R.M."/>
        </authorList>
    </citation>
    <scope>NUCLEOTIDE SEQUENCE</scope>
    <source>
        <strain evidence="1">DSM 8990</strain>
    </source>
</reference>
<evidence type="ECO:0000313" key="2">
    <source>
        <dbReference type="Proteomes" id="UP001164909"/>
    </source>
</evidence>
<dbReference type="Proteomes" id="UP001164909">
    <property type="component" value="Chromosome"/>
</dbReference>
<accession>A0ABY7BNQ3</accession>
<dbReference type="RefSeq" id="WP_268760829.1">
    <property type="nucleotide sequence ID" value="NZ_CP113865.1"/>
</dbReference>
<keyword evidence="2" id="KW-1185">Reference proteome</keyword>
<gene>
    <name evidence="1" type="ORF">OTK00_000655</name>
</gene>
<evidence type="ECO:0000313" key="1">
    <source>
        <dbReference type="EMBL" id="WAM34452.1"/>
    </source>
</evidence>
<sequence>MIKADLCLNVVLKSRLNGGVEKMSIPSYVILEYEFRVNGRVQSDDIIKFEDVFVEFIHNFCEITLLNIEGYFPNDATFNIFWPNIHAELTQIERVGENLFKVKLWFAYDMTLSKKGKKKLIEKCKEFIRRMNRFFELFEYNVRFGDEPISEEVYDPAEESGIVPDYEDLFLDDDDEE</sequence>
<protein>
    <submittedName>
        <fullName evidence="1">Uncharacterized protein</fullName>
    </submittedName>
</protein>
<proteinExistence type="predicted"/>
<organism evidence="1 2">
    <name type="scientific">Caldicellulosiruptor morganii</name>
    <dbReference type="NCBI Taxonomy" id="1387555"/>
    <lineage>
        <taxon>Bacteria</taxon>
        <taxon>Bacillati</taxon>
        <taxon>Bacillota</taxon>
        <taxon>Bacillota incertae sedis</taxon>
        <taxon>Caldicellulosiruptorales</taxon>
        <taxon>Caldicellulosiruptoraceae</taxon>
        <taxon>Caldicellulosiruptor</taxon>
    </lineage>
</organism>
<name>A0ABY7BNQ3_9FIRM</name>